<reference evidence="2 3" key="1">
    <citation type="journal article" date="2015" name="ISME J.">
        <title>Draft Genome Sequence of Streptomyces incarnatus NRRL8089, which Produces the Nucleoside Antibiotic Sinefungin.</title>
        <authorList>
            <person name="Oshima K."/>
            <person name="Hattori M."/>
            <person name="Shimizu H."/>
            <person name="Fukuda K."/>
            <person name="Nemoto M."/>
            <person name="Inagaki K."/>
            <person name="Tamura T."/>
        </authorList>
    </citation>
    <scope>NUCLEOTIDE SEQUENCE [LARGE SCALE GENOMIC DNA]</scope>
    <source>
        <strain evidence="2 3">NRRL 8089</strain>
    </source>
</reference>
<evidence type="ECO:0000256" key="1">
    <source>
        <dbReference type="SAM" id="Phobius"/>
    </source>
</evidence>
<keyword evidence="3" id="KW-1185">Reference proteome</keyword>
<accession>A0ABN4G498</accession>
<feature type="transmembrane region" description="Helical" evidence="1">
    <location>
        <begin position="38"/>
        <end position="60"/>
    </location>
</feature>
<evidence type="ECO:0000313" key="2">
    <source>
        <dbReference type="EMBL" id="AKJ08535.1"/>
    </source>
</evidence>
<sequence length="91" mass="9733">MPVHSVLIGLVSASSIVPTLLGWALLELLERFSPRRATVVWTVLAILTLVGSLPFSGTGISTTDRLLLALMHLIVGAVVIPTFVITSLRRS</sequence>
<protein>
    <submittedName>
        <fullName evidence="2">Uncharacterized protein</fullName>
    </submittedName>
</protein>
<evidence type="ECO:0000313" key="3">
    <source>
        <dbReference type="Proteomes" id="UP000035366"/>
    </source>
</evidence>
<dbReference type="InterPro" id="IPR045713">
    <property type="entry name" value="DUF6069"/>
</dbReference>
<keyword evidence="1" id="KW-1133">Transmembrane helix</keyword>
<dbReference type="Pfam" id="PF19545">
    <property type="entry name" value="DUF6069"/>
    <property type="match status" value="1"/>
</dbReference>
<organism evidence="2 3">
    <name type="scientific">Streptomyces incarnatus</name>
    <dbReference type="NCBI Taxonomy" id="665007"/>
    <lineage>
        <taxon>Bacteria</taxon>
        <taxon>Bacillati</taxon>
        <taxon>Actinomycetota</taxon>
        <taxon>Actinomycetes</taxon>
        <taxon>Kitasatosporales</taxon>
        <taxon>Streptomycetaceae</taxon>
        <taxon>Streptomyces</taxon>
    </lineage>
</organism>
<dbReference type="Proteomes" id="UP000035366">
    <property type="component" value="Chromosome"/>
</dbReference>
<feature type="transmembrane region" description="Helical" evidence="1">
    <location>
        <begin position="6"/>
        <end position="26"/>
    </location>
</feature>
<keyword evidence="1" id="KW-0812">Transmembrane</keyword>
<dbReference type="EMBL" id="CP011497">
    <property type="protein sequence ID" value="AKJ08535.1"/>
    <property type="molecule type" value="Genomic_DNA"/>
</dbReference>
<proteinExistence type="predicted"/>
<name>A0ABN4G498_9ACTN</name>
<feature type="transmembrane region" description="Helical" evidence="1">
    <location>
        <begin position="66"/>
        <end position="88"/>
    </location>
</feature>
<gene>
    <name evidence="2" type="ORF">ABB07_00240</name>
</gene>
<keyword evidence="1" id="KW-0472">Membrane</keyword>